<name>A0A6J5F491_9BURK</name>
<evidence type="ECO:0000313" key="4">
    <source>
        <dbReference type="Proteomes" id="UP000494363"/>
    </source>
</evidence>
<dbReference type="NCBIfam" id="TIGR02551">
    <property type="entry name" value="SpaO_YscQ"/>
    <property type="match status" value="1"/>
</dbReference>
<feature type="domain" description="Flagellar motor switch protein FliN-like C-terminal" evidence="2">
    <location>
        <begin position="259"/>
        <end position="329"/>
    </location>
</feature>
<dbReference type="PANTHER" id="PTHR30034">
    <property type="entry name" value="FLAGELLAR MOTOR SWITCH PROTEIN FLIM"/>
    <property type="match status" value="1"/>
</dbReference>
<dbReference type="EMBL" id="CADIKH010000080">
    <property type="protein sequence ID" value="CAB3773598.1"/>
    <property type="molecule type" value="Genomic_DNA"/>
</dbReference>
<reference evidence="3 4" key="1">
    <citation type="submission" date="2020-04" db="EMBL/GenBank/DDBJ databases">
        <authorList>
            <person name="De Canck E."/>
        </authorList>
    </citation>
    <scope>NUCLEOTIDE SEQUENCE [LARGE SCALE GENOMIC DNA]</scope>
    <source>
        <strain evidence="3 4">LMG 29542</strain>
    </source>
</reference>
<dbReference type="InterPro" id="IPR013385">
    <property type="entry name" value="T3SS_SpaO/YscQ/SpaO"/>
</dbReference>
<organism evidence="3 4">
    <name type="scientific">Paraburkholderia humisilvae</name>
    <dbReference type="NCBI Taxonomy" id="627669"/>
    <lineage>
        <taxon>Bacteria</taxon>
        <taxon>Pseudomonadati</taxon>
        <taxon>Pseudomonadota</taxon>
        <taxon>Betaproteobacteria</taxon>
        <taxon>Burkholderiales</taxon>
        <taxon>Burkholderiaceae</taxon>
        <taxon>Paraburkholderia</taxon>
    </lineage>
</organism>
<dbReference type="Gene3D" id="2.30.330.10">
    <property type="entry name" value="SpoA-like"/>
    <property type="match status" value="1"/>
</dbReference>
<protein>
    <recommendedName>
        <fullName evidence="2">Flagellar motor switch protein FliN-like C-terminal domain-containing protein</fullName>
    </recommendedName>
</protein>
<dbReference type="SUPFAM" id="SSF101801">
    <property type="entry name" value="Surface presentation of antigens (SPOA)"/>
    <property type="match status" value="1"/>
</dbReference>
<dbReference type="GO" id="GO:0030254">
    <property type="term" value="P:protein secretion by the type III secretion system"/>
    <property type="evidence" value="ECO:0007669"/>
    <property type="project" value="InterPro"/>
</dbReference>
<dbReference type="AlphaFoldDB" id="A0A6J5F491"/>
<sequence>MSPSSAFEPLAPYLQHYSARLAQLSCALSASRDAVPVDVLHGDTAAPLRPGSIRITSDTGHLCCCFDLHRFPGLESIAEDADEQRRIALANLWLEPLLEALRQYGIAQPRIAALSADAAAPRDGLPVRVQIGDERIVVAVDDAGGDFIDALRPLAAGAPLPAAFAQLRVPGTLRLFSRRYAVTVLASVKPGDVLIGWDGAQPCATPTIATPLNATLVWGATRAACHRMAVTVDGTQILLLTSPAAMDHELPTPDSLTPLNAMQVAVHVELPALELPLAELATLQAGSILPLATPLAHAEVHLVTHGQRIGTGHLVAVGGYLGVQVTRIAQAHE</sequence>
<evidence type="ECO:0000256" key="1">
    <source>
        <dbReference type="ARBA" id="ARBA00009226"/>
    </source>
</evidence>
<dbReference type="GO" id="GO:0050918">
    <property type="term" value="P:positive chemotaxis"/>
    <property type="evidence" value="ECO:0007669"/>
    <property type="project" value="TreeGrafter"/>
</dbReference>
<dbReference type="PANTHER" id="PTHR30034:SF6">
    <property type="entry name" value="YOP PROTEINS TRANSLOCATION PROTEIN Q"/>
    <property type="match status" value="1"/>
</dbReference>
<dbReference type="Pfam" id="PF01052">
    <property type="entry name" value="FliMN_C"/>
    <property type="match status" value="1"/>
</dbReference>
<dbReference type="InterPro" id="IPR036429">
    <property type="entry name" value="SpoA-like_sf"/>
</dbReference>
<proteinExistence type="inferred from homology"/>
<dbReference type="GO" id="GO:0071978">
    <property type="term" value="P:bacterial-type flagellum-dependent swarming motility"/>
    <property type="evidence" value="ECO:0007669"/>
    <property type="project" value="TreeGrafter"/>
</dbReference>
<evidence type="ECO:0000259" key="2">
    <source>
        <dbReference type="Pfam" id="PF01052"/>
    </source>
</evidence>
<dbReference type="RefSeq" id="WP_175232640.1">
    <property type="nucleotide sequence ID" value="NZ_CADIKH010000080.1"/>
</dbReference>
<accession>A0A6J5F491</accession>
<gene>
    <name evidence="3" type="ORF">LMG29542_07337</name>
</gene>
<comment type="similarity">
    <text evidence="1">Belongs to the FliN/MopA/SpaO family.</text>
</comment>
<keyword evidence="4" id="KW-1185">Reference proteome</keyword>
<evidence type="ECO:0000313" key="3">
    <source>
        <dbReference type="EMBL" id="CAB3773598.1"/>
    </source>
</evidence>
<dbReference type="Proteomes" id="UP000494363">
    <property type="component" value="Unassembled WGS sequence"/>
</dbReference>
<dbReference type="InterPro" id="IPR001543">
    <property type="entry name" value="FliN-like_C"/>
</dbReference>